<dbReference type="InterPro" id="IPR023196">
    <property type="entry name" value="Phosducin_N_dom_sf"/>
</dbReference>
<feature type="domain" description="Phosducin" evidence="4">
    <location>
        <begin position="48"/>
        <end position="262"/>
    </location>
</feature>
<dbReference type="PRINTS" id="PR00677">
    <property type="entry name" value="PHOSDUCIN"/>
</dbReference>
<protein>
    <submittedName>
        <fullName evidence="5">Phosducin protein-like</fullName>
    </submittedName>
</protein>
<dbReference type="Pfam" id="PF02114">
    <property type="entry name" value="Phosducin"/>
    <property type="match status" value="1"/>
</dbReference>
<name>A0A1V9Y3J4_9ACAR</name>
<dbReference type="SUPFAM" id="SSF52833">
    <property type="entry name" value="Thioredoxin-like"/>
    <property type="match status" value="1"/>
</dbReference>
<comment type="caution">
    <text evidence="5">The sequence shown here is derived from an EMBL/GenBank/DDBJ whole genome shotgun (WGS) entry which is preliminary data.</text>
</comment>
<dbReference type="OrthoDB" id="70588at2759"/>
<dbReference type="EMBL" id="MNPL01000156">
    <property type="protein sequence ID" value="OQR80275.1"/>
    <property type="molecule type" value="Genomic_DNA"/>
</dbReference>
<dbReference type="InterPro" id="IPR024253">
    <property type="entry name" value="Phosducin_thioredoxin-like_dom"/>
</dbReference>
<proteinExistence type="inferred from homology"/>
<dbReference type="Gene3D" id="1.10.168.10">
    <property type="entry name" value="Phosducin, domain 2"/>
    <property type="match status" value="1"/>
</dbReference>
<organism evidence="5 6">
    <name type="scientific">Tropilaelaps mercedesae</name>
    <dbReference type="NCBI Taxonomy" id="418985"/>
    <lineage>
        <taxon>Eukaryota</taxon>
        <taxon>Metazoa</taxon>
        <taxon>Ecdysozoa</taxon>
        <taxon>Arthropoda</taxon>
        <taxon>Chelicerata</taxon>
        <taxon>Arachnida</taxon>
        <taxon>Acari</taxon>
        <taxon>Parasitiformes</taxon>
        <taxon>Mesostigmata</taxon>
        <taxon>Gamasina</taxon>
        <taxon>Dermanyssoidea</taxon>
        <taxon>Laelapidae</taxon>
        <taxon>Tropilaelaps</taxon>
    </lineage>
</organism>
<dbReference type="PANTHER" id="PTHR46052">
    <property type="entry name" value="PHOSDUCIN-LIKE PROTEIN"/>
    <property type="match status" value="1"/>
</dbReference>
<dbReference type="CDD" id="cd02987">
    <property type="entry name" value="Phd_like_Phd"/>
    <property type="match status" value="1"/>
</dbReference>
<evidence type="ECO:0000256" key="2">
    <source>
        <dbReference type="ARBA" id="ARBA00022553"/>
    </source>
</evidence>
<dbReference type="Proteomes" id="UP000192247">
    <property type="component" value="Unassembled WGS sequence"/>
</dbReference>
<dbReference type="AlphaFoldDB" id="A0A1V9Y3J4"/>
<dbReference type="Gene3D" id="3.40.30.10">
    <property type="entry name" value="Glutaredoxin"/>
    <property type="match status" value="1"/>
</dbReference>
<sequence length="295" mass="33318">MMATLEDKLLGERLDYYCSSSEDENELGVKLIKDEDFKDKPSLNFGRWEGESTNTGPKGVLKDWQRYKQLETERRADDEAERLALIKRLSLTCATGAEEHKMREKEATAAEGLEELDEMMLEYISQRMKEMVSAANHDDRPKFGKLQILRSSETFLDAIDHEHKDTTVFVHIYSPGGKGCDGLNACLNTLAEEYPLFKFCVMSTEAAGMTSYFEKHGVPALVIYRGGNLIGNFVRLSDEFGDDFDSIDVESFLVEHGYLPDPSTVPKIVRDNKSNRNANNPLGSHKTDHANDDDD</sequence>
<dbReference type="InterPro" id="IPR051499">
    <property type="entry name" value="Phosducin-like_reg"/>
</dbReference>
<gene>
    <name evidence="5" type="ORF">BIW11_05170</name>
</gene>
<accession>A0A1V9Y3J4</accession>
<reference evidence="5 6" key="1">
    <citation type="journal article" date="2017" name="Gigascience">
        <title>Draft genome of the honey bee ectoparasitic mite, Tropilaelaps mercedesae, is shaped by the parasitic life history.</title>
        <authorList>
            <person name="Dong X."/>
            <person name="Armstrong S.D."/>
            <person name="Xia D."/>
            <person name="Makepeace B.L."/>
            <person name="Darby A.C."/>
            <person name="Kadowaki T."/>
        </authorList>
    </citation>
    <scope>NUCLEOTIDE SEQUENCE [LARGE SCALE GENOMIC DNA]</scope>
    <source>
        <strain evidence="5">Wuxi-XJTLU</strain>
    </source>
</reference>
<dbReference type="STRING" id="418985.A0A1V9Y3J4"/>
<dbReference type="InParanoid" id="A0A1V9Y3J4"/>
<feature type="region of interest" description="Disordered" evidence="3">
    <location>
        <begin position="264"/>
        <end position="295"/>
    </location>
</feature>
<keyword evidence="6" id="KW-1185">Reference proteome</keyword>
<dbReference type="InterPro" id="IPR036249">
    <property type="entry name" value="Thioredoxin-like_sf"/>
</dbReference>
<evidence type="ECO:0000256" key="1">
    <source>
        <dbReference type="ARBA" id="ARBA00009686"/>
    </source>
</evidence>
<feature type="compositionally biased region" description="Basic and acidic residues" evidence="3">
    <location>
        <begin position="285"/>
        <end position="295"/>
    </location>
</feature>
<dbReference type="InterPro" id="IPR001200">
    <property type="entry name" value="Phosducin"/>
</dbReference>
<evidence type="ECO:0000259" key="4">
    <source>
        <dbReference type="Pfam" id="PF02114"/>
    </source>
</evidence>
<comment type="similarity">
    <text evidence="1">Belongs to the phosducin family.</text>
</comment>
<dbReference type="GO" id="GO:0008277">
    <property type="term" value="P:regulation of G protein-coupled receptor signaling pathway"/>
    <property type="evidence" value="ECO:0007669"/>
    <property type="project" value="InterPro"/>
</dbReference>
<evidence type="ECO:0000313" key="6">
    <source>
        <dbReference type="Proteomes" id="UP000192247"/>
    </source>
</evidence>
<dbReference type="PANTHER" id="PTHR46052:SF1">
    <property type="entry name" value="PHOSDUCIN-LIKE PROTEIN"/>
    <property type="match status" value="1"/>
</dbReference>
<keyword evidence="2" id="KW-0597">Phosphoprotein</keyword>
<dbReference type="FunCoup" id="A0A1V9Y3J4">
    <property type="interactions" value="784"/>
</dbReference>
<evidence type="ECO:0000256" key="3">
    <source>
        <dbReference type="SAM" id="MobiDB-lite"/>
    </source>
</evidence>
<evidence type="ECO:0000313" key="5">
    <source>
        <dbReference type="EMBL" id="OQR80275.1"/>
    </source>
</evidence>